<dbReference type="AlphaFoldDB" id="A0A2W1EKL0"/>
<evidence type="ECO:0000313" key="1">
    <source>
        <dbReference type="EMBL" id="KAF7571399.1"/>
    </source>
</evidence>
<dbReference type="GeneID" id="90956215"/>
<organism evidence="1 2">
    <name type="scientific">Pyrenophora tritici-repentis</name>
    <dbReference type="NCBI Taxonomy" id="45151"/>
    <lineage>
        <taxon>Eukaryota</taxon>
        <taxon>Fungi</taxon>
        <taxon>Dikarya</taxon>
        <taxon>Ascomycota</taxon>
        <taxon>Pezizomycotina</taxon>
        <taxon>Dothideomycetes</taxon>
        <taxon>Pleosporomycetidae</taxon>
        <taxon>Pleosporales</taxon>
        <taxon>Pleosporineae</taxon>
        <taxon>Pleosporaceae</taxon>
        <taxon>Pyrenophora</taxon>
    </lineage>
</organism>
<gene>
    <name evidence="1" type="ORF">PtrM4_088990</name>
</gene>
<protein>
    <submittedName>
        <fullName evidence="1">Uncharacterized protein</fullName>
    </submittedName>
</protein>
<dbReference type="KEGG" id="ptrr:90956215"/>
<dbReference type="Proteomes" id="UP000245464">
    <property type="component" value="Chromosome 4"/>
</dbReference>
<dbReference type="RefSeq" id="XP_065962527.1">
    <property type="nucleotide sequence ID" value="XM_066106859.1"/>
</dbReference>
<proteinExistence type="predicted"/>
<name>A0A2W1EKL0_9PLEO</name>
<reference evidence="1" key="1">
    <citation type="journal article" date="2018" name="BMC Genomics">
        <title>Comparative genomics of the wheat fungal pathogen Pyrenophora tritici-repentis reveals chromosomal variations and genome plasticity.</title>
        <authorList>
            <person name="Moolhuijzen P."/>
            <person name="See P.T."/>
            <person name="Hane J.K."/>
            <person name="Shi G."/>
            <person name="Liu Z."/>
            <person name="Oliver R.P."/>
            <person name="Moffat C.S."/>
        </authorList>
    </citation>
    <scope>NUCLEOTIDE SEQUENCE [LARGE SCALE GENOMIC DNA]</scope>
    <source>
        <strain evidence="1">M4</strain>
    </source>
</reference>
<comment type="caution">
    <text evidence="1">The sequence shown here is derived from an EMBL/GenBank/DDBJ whole genome shotgun (WGS) entry which is preliminary data.</text>
</comment>
<sequence length="72" mass="7355">MGIGRSAALNLPGNLLGTSSPLGILWVVLVDGGSVEILIVVALDTKQTLVGGELVPFGRTSGGFERHVGIDL</sequence>
<dbReference type="EMBL" id="NQIK02000004">
    <property type="protein sequence ID" value="KAF7571399.1"/>
    <property type="molecule type" value="Genomic_DNA"/>
</dbReference>
<accession>A0A2W1EKL0</accession>
<evidence type="ECO:0000313" key="2">
    <source>
        <dbReference type="Proteomes" id="UP000245464"/>
    </source>
</evidence>